<feature type="region of interest" description="Disordered" evidence="1">
    <location>
        <begin position="346"/>
        <end position="365"/>
    </location>
</feature>
<dbReference type="EMBL" id="LUGG01000013">
    <property type="protein sequence ID" value="OBZ70715.1"/>
    <property type="molecule type" value="Genomic_DNA"/>
</dbReference>
<comment type="caution">
    <text evidence="3">The sequence shown here is derived from an EMBL/GenBank/DDBJ whole genome shotgun (WGS) entry which is preliminary data.</text>
</comment>
<proteinExistence type="predicted"/>
<dbReference type="PANTHER" id="PTHR38248:SF2">
    <property type="entry name" value="FUNK1 11"/>
    <property type="match status" value="1"/>
</dbReference>
<dbReference type="Pfam" id="PF17667">
    <property type="entry name" value="Pkinase_fungal"/>
    <property type="match status" value="1"/>
</dbReference>
<dbReference type="PANTHER" id="PTHR38248">
    <property type="entry name" value="FUNK1 6"/>
    <property type="match status" value="1"/>
</dbReference>
<evidence type="ECO:0000259" key="2">
    <source>
        <dbReference type="Pfam" id="PF17667"/>
    </source>
</evidence>
<sequence length="734" mass="82732">MDSAVLDSGCSLCSGFSIRRDNPENISGSIEEISRKLRVYPHDPQKFLDVLVPSDAPYESADVSAAFSGLDGLESTKETAMYKPCARIEGLDALVAGFPEDKKLAFHDCSNFRWSTHTVWAANAGPYEKDVVDDKDRDPFVEDGVRAVETVTRLAKNARNLMLAHHLVYVFVVGLYGETARFFRFDHSCAIVSRSFNYREQPELLRKFLWRFVNPIKGELIVGADPLISSPTDEELKWAEETLQRLKKDVRRQDLCHSRWATVKEGGELKRYLMYRLIALNSHLFSRSTTVWEALEERTGAIRPVKDAWRQMMRNPESAFYERIKSRGIPEEEYIGLPQLLGGVSSAQPSPTLRATSVPDSPSSQAISVLDTVTPSPRASDASSIGSESNHTMEDLPSESPPNAEGLTDSSVRDTYQRTVSWFATGDPDWRLRERSHMRFVVDTVGKSLDKFERTREFVEAMRDAIKGHRLALEAGVLHRDVSVGNVMIALDRPFKGFIHDFDYSSFVTEDPSDAEELSDKPSDTGEKAELKGMTGTFHFLAIRILKSQGDVIHQVNHDLESFYWVLIWIVLRHTAHNDPEGKLARDSLFKAGQYAGRVALMKLGWLTEDSVIVEGNPPLSVLLRDFTRLCLKQFIRSKNDQDGDPLTYEAVLKIFDDALASDGWPENDPDFRSASLGSNAQKLKGMLAGRVLSEAETMDRWRSCIRLKNAEPNTTAIIHDYVSTIPWFIYCMD</sequence>
<dbReference type="Proteomes" id="UP000092993">
    <property type="component" value="Unassembled WGS sequence"/>
</dbReference>
<feature type="region of interest" description="Disordered" evidence="1">
    <location>
        <begin position="372"/>
        <end position="411"/>
    </location>
</feature>
<accession>A0A1C7M194</accession>
<feature type="domain" description="Fungal-type protein kinase" evidence="2">
    <location>
        <begin position="148"/>
        <end position="571"/>
    </location>
</feature>
<reference evidence="3 4" key="1">
    <citation type="submission" date="2016-03" db="EMBL/GenBank/DDBJ databases">
        <title>Whole genome sequencing of Grifola frondosa 9006-11.</title>
        <authorList>
            <person name="Min B."/>
            <person name="Park H."/>
            <person name="Kim J.-G."/>
            <person name="Cho H."/>
            <person name="Oh Y.-L."/>
            <person name="Kong W.-S."/>
            <person name="Choi I.-G."/>
        </authorList>
    </citation>
    <scope>NUCLEOTIDE SEQUENCE [LARGE SCALE GENOMIC DNA]</scope>
    <source>
        <strain evidence="3 4">9006-11</strain>
    </source>
</reference>
<evidence type="ECO:0000313" key="4">
    <source>
        <dbReference type="Proteomes" id="UP000092993"/>
    </source>
</evidence>
<dbReference type="OrthoDB" id="2797568at2759"/>
<dbReference type="Gene3D" id="1.10.510.10">
    <property type="entry name" value="Transferase(Phosphotransferase) domain 1"/>
    <property type="match status" value="1"/>
</dbReference>
<protein>
    <recommendedName>
        <fullName evidence="2">Fungal-type protein kinase domain-containing protein</fullName>
    </recommendedName>
</protein>
<dbReference type="InterPro" id="IPR011009">
    <property type="entry name" value="Kinase-like_dom_sf"/>
</dbReference>
<keyword evidence="4" id="KW-1185">Reference proteome</keyword>
<dbReference type="OMA" id="SARSIMF"/>
<dbReference type="STRING" id="5627.A0A1C7M194"/>
<dbReference type="SUPFAM" id="SSF56112">
    <property type="entry name" value="Protein kinase-like (PK-like)"/>
    <property type="match status" value="1"/>
</dbReference>
<evidence type="ECO:0000256" key="1">
    <source>
        <dbReference type="SAM" id="MobiDB-lite"/>
    </source>
</evidence>
<name>A0A1C7M194_GRIFR</name>
<dbReference type="InterPro" id="IPR040976">
    <property type="entry name" value="Pkinase_fungal"/>
</dbReference>
<dbReference type="AlphaFoldDB" id="A0A1C7M194"/>
<organism evidence="3 4">
    <name type="scientific">Grifola frondosa</name>
    <name type="common">Maitake</name>
    <name type="synonym">Polyporus frondosus</name>
    <dbReference type="NCBI Taxonomy" id="5627"/>
    <lineage>
        <taxon>Eukaryota</taxon>
        <taxon>Fungi</taxon>
        <taxon>Dikarya</taxon>
        <taxon>Basidiomycota</taxon>
        <taxon>Agaricomycotina</taxon>
        <taxon>Agaricomycetes</taxon>
        <taxon>Polyporales</taxon>
        <taxon>Grifolaceae</taxon>
        <taxon>Grifola</taxon>
    </lineage>
</organism>
<feature type="compositionally biased region" description="Polar residues" evidence="1">
    <location>
        <begin position="372"/>
        <end position="390"/>
    </location>
</feature>
<evidence type="ECO:0000313" key="3">
    <source>
        <dbReference type="EMBL" id="OBZ70715.1"/>
    </source>
</evidence>
<gene>
    <name evidence="3" type="ORF">A0H81_09148</name>
</gene>